<dbReference type="Pfam" id="PF13749">
    <property type="entry name" value="HATPase_c_4"/>
    <property type="match status" value="1"/>
</dbReference>
<dbReference type="InterPro" id="IPR007421">
    <property type="entry name" value="Schlafen_AlbA_2_dom"/>
</dbReference>
<dbReference type="PANTHER" id="PTHR30595:SF6">
    <property type="entry name" value="SCHLAFEN ALBA-2 DOMAIN-CONTAINING PROTEIN"/>
    <property type="match status" value="1"/>
</dbReference>
<sequence>MTKETLAYENIDREFKELYVSDIKKTVVAFANTEGGILYIGINDAGEVVGLQNVDEVMQQTANTLKDSITPDVMPFVKIRAVTREGKQIIEVAVQNGTSRPYYIREKGLKPSGVYIRQGSSNQQLSDEGIRRMLIEVNGKSYESMRSMQQELTFTALRKHFRQRELKLDEAQLRTLKLIGDDGLYTNLALLLSEQCEHSLKVAVFQGSTRAVFRDRREFTGSLLQQLYDAYAFIDNYNKTKATFHGLERVDTQDYPPEAVREVLLNCLVHRDYSFSGSTLVNIYDDRIEFISLGGLVTGLKMETIFIGVSQTRNPALAAVFYRLRLIESFGTGIEKIQQSYLDTAARPEFIAVYGGFKVVLPNINEVQAKEFSISETQECYGFADEKDKVMQLAAMQGYVTRKQVEDALQVKTTKAYMLLQELCDAGRLTPIGVGRSRKYISR</sequence>
<dbReference type="Gene3D" id="3.30.565.60">
    <property type="match status" value="1"/>
</dbReference>
<feature type="domain" description="Schlafen AlbA-2" evidence="1">
    <location>
        <begin position="10"/>
        <end position="125"/>
    </location>
</feature>
<proteinExistence type="predicted"/>
<dbReference type="EMBL" id="MNTG01000042">
    <property type="protein sequence ID" value="OLA36663.1"/>
    <property type="molecule type" value="Genomic_DNA"/>
</dbReference>
<protein>
    <submittedName>
        <fullName evidence="2">AAA family ATPase</fullName>
    </submittedName>
</protein>
<evidence type="ECO:0000313" key="2">
    <source>
        <dbReference type="EMBL" id="OLA36663.1"/>
    </source>
</evidence>
<name>A0A1Q6R2T0_9FIRM</name>
<dbReference type="InterPro" id="IPR038475">
    <property type="entry name" value="RecG_C_sf"/>
</dbReference>
<evidence type="ECO:0000259" key="1">
    <source>
        <dbReference type="Pfam" id="PF04326"/>
    </source>
</evidence>
<dbReference type="Gene3D" id="1.10.10.10">
    <property type="entry name" value="Winged helix-like DNA-binding domain superfamily/Winged helix DNA-binding domain"/>
    <property type="match status" value="1"/>
</dbReference>
<gene>
    <name evidence="2" type="ORF">BHW43_08950</name>
</gene>
<dbReference type="Pfam" id="PF04326">
    <property type="entry name" value="SLFN_AlbA_2"/>
    <property type="match status" value="1"/>
</dbReference>
<dbReference type="PANTHER" id="PTHR30595">
    <property type="entry name" value="GLPR-RELATED TRANSCRIPTIONAL REPRESSOR"/>
    <property type="match status" value="1"/>
</dbReference>
<dbReference type="Proteomes" id="UP000186777">
    <property type="component" value="Unassembled WGS sequence"/>
</dbReference>
<comment type="caution">
    <text evidence="2">The sequence shown here is derived from an EMBL/GenBank/DDBJ whole genome shotgun (WGS) entry which is preliminary data.</text>
</comment>
<evidence type="ECO:0000313" key="3">
    <source>
        <dbReference type="Proteomes" id="UP000186777"/>
    </source>
</evidence>
<dbReference type="Gene3D" id="3.30.950.30">
    <property type="entry name" value="Schlafen, AAA domain"/>
    <property type="match status" value="1"/>
</dbReference>
<organism evidence="2 3">
    <name type="scientific">Phascolarctobacterium succinatutens</name>
    <dbReference type="NCBI Taxonomy" id="626940"/>
    <lineage>
        <taxon>Bacteria</taxon>
        <taxon>Bacillati</taxon>
        <taxon>Bacillota</taxon>
        <taxon>Negativicutes</taxon>
        <taxon>Acidaminococcales</taxon>
        <taxon>Acidaminococcaceae</taxon>
        <taxon>Phascolarctobacterium</taxon>
    </lineage>
</organism>
<dbReference type="STRING" id="626940.BHW43_08950"/>
<reference evidence="2 3" key="1">
    <citation type="journal article" date="2016" name="Nat. Biotechnol.">
        <title>Measurement of bacterial replication rates in microbial communities.</title>
        <authorList>
            <person name="Brown C.T."/>
            <person name="Olm M.R."/>
            <person name="Thomas B.C."/>
            <person name="Banfield J.F."/>
        </authorList>
    </citation>
    <scope>NUCLEOTIDE SEQUENCE [LARGE SCALE GENOMIC DNA]</scope>
    <source>
        <strain evidence="2">46_33</strain>
    </source>
</reference>
<accession>A0A1Q6R2T0</accession>
<dbReference type="RefSeq" id="WP_303680290.1">
    <property type="nucleotide sequence ID" value="NZ_DBEZXK010000055.1"/>
</dbReference>
<dbReference type="InterPro" id="IPR036388">
    <property type="entry name" value="WH-like_DNA-bd_sf"/>
</dbReference>
<dbReference type="AlphaFoldDB" id="A0A1Q6R2T0"/>
<dbReference type="InterPro" id="IPR038461">
    <property type="entry name" value="Schlafen_AlbA_2_dom_sf"/>
</dbReference>